<proteinExistence type="predicted"/>
<comment type="caution">
    <text evidence="2">The sequence shown here is derived from an EMBL/GenBank/DDBJ whole genome shotgun (WGS) entry which is preliminary data.</text>
</comment>
<organism evidence="2 3">
    <name type="scientific">Mycolicibacillus trivialis</name>
    <dbReference type="NCBI Taxonomy" id="1798"/>
    <lineage>
        <taxon>Bacteria</taxon>
        <taxon>Bacillati</taxon>
        <taxon>Actinomycetota</taxon>
        <taxon>Actinomycetes</taxon>
        <taxon>Mycobacteriales</taxon>
        <taxon>Mycobacteriaceae</taxon>
        <taxon>Mycolicibacillus</taxon>
    </lineage>
</organism>
<accession>A0A1X2EGB4</accession>
<evidence type="ECO:0000313" key="2">
    <source>
        <dbReference type="EMBL" id="ORX01069.1"/>
    </source>
</evidence>
<dbReference type="EMBL" id="LQPZ01000040">
    <property type="protein sequence ID" value="ORX01069.1"/>
    <property type="molecule type" value="Genomic_DNA"/>
</dbReference>
<evidence type="ECO:0000256" key="1">
    <source>
        <dbReference type="SAM" id="SignalP"/>
    </source>
</evidence>
<keyword evidence="3" id="KW-1185">Reference proteome</keyword>
<feature type="signal peptide" evidence="1">
    <location>
        <begin position="1"/>
        <end position="21"/>
    </location>
</feature>
<dbReference type="OrthoDB" id="4726044at2"/>
<gene>
    <name evidence="2" type="ORF">AWC30_14415</name>
</gene>
<evidence type="ECO:0000313" key="3">
    <source>
        <dbReference type="Proteomes" id="UP000193090"/>
    </source>
</evidence>
<reference evidence="2 3" key="1">
    <citation type="submission" date="2016-01" db="EMBL/GenBank/DDBJ databases">
        <title>The new phylogeny of the genus Mycobacterium.</title>
        <authorList>
            <person name="Tarcisio F."/>
            <person name="Conor M."/>
            <person name="Antonella G."/>
            <person name="Elisabetta G."/>
            <person name="Giulia F.S."/>
            <person name="Sara T."/>
            <person name="Anna F."/>
            <person name="Clotilde B."/>
            <person name="Roberto B."/>
            <person name="Veronica D.S."/>
            <person name="Fabio R."/>
            <person name="Monica P."/>
            <person name="Olivier J."/>
            <person name="Enrico T."/>
            <person name="Nicola S."/>
        </authorList>
    </citation>
    <scope>NUCLEOTIDE SEQUENCE [LARGE SCALE GENOMIC DNA]</scope>
    <source>
        <strain evidence="2 3">DSM 44153</strain>
    </source>
</reference>
<dbReference type="Proteomes" id="UP000193090">
    <property type="component" value="Unassembled WGS sequence"/>
</dbReference>
<dbReference type="STRING" id="1798.AWC30_14415"/>
<feature type="chain" id="PRO_5038470385" evidence="1">
    <location>
        <begin position="22"/>
        <end position="332"/>
    </location>
</feature>
<protein>
    <submittedName>
        <fullName evidence="2">Uncharacterized protein</fullName>
    </submittedName>
</protein>
<sequence length="332" mass="36765">MRKLTSVALAAALLLPTAACVDRRTDADSIYTQIQNMPGVSSTDLDYKASYESGRVFRLTVMLDREVTEPQATELGRTFVEQMNRKGMAGHKVDFRVRYPASKRQKSPALPQYSQALFEFGKADPPTNPSADDVADSITVWLTAVRSPVSQSVYLGQPTWGDTADSRNIAITLKPDATEAAARRLQREHPALAEVTWQLSLAVGEVERPRTYAATPDPPSDDVRALWGDISRAVDPRYELSGSTRPPQDDDQAKTKIEIDLGPGANHEDEADTQRITRDVAALLPRFGYPTALYVWGPATNIELVVGGCYRHKDGHQPQPLEKELAKRYERC</sequence>
<keyword evidence="1" id="KW-0732">Signal</keyword>
<dbReference type="AlphaFoldDB" id="A0A1X2EGB4"/>
<name>A0A1X2EGB4_9MYCO</name>
<dbReference type="RefSeq" id="WP_085110885.1">
    <property type="nucleotide sequence ID" value="NZ_JACKSN010000112.1"/>
</dbReference>